<dbReference type="SUPFAM" id="SSF57567">
    <property type="entry name" value="Serine protease inhibitors"/>
    <property type="match status" value="1"/>
</dbReference>
<evidence type="ECO:0000259" key="1">
    <source>
        <dbReference type="Pfam" id="PF01826"/>
    </source>
</evidence>
<dbReference type="InterPro" id="IPR002919">
    <property type="entry name" value="TIL_dom"/>
</dbReference>
<dbReference type="InterPro" id="IPR036084">
    <property type="entry name" value="Ser_inhib-like_sf"/>
</dbReference>
<protein>
    <submittedName>
        <fullName evidence="2">Uncharacterized protein LOC106114750</fullName>
    </submittedName>
</protein>
<dbReference type="Gene3D" id="2.10.25.10">
    <property type="entry name" value="Laminin"/>
    <property type="match status" value="1"/>
</dbReference>
<accession>A0AAJ6Z220</accession>
<gene>
    <name evidence="2" type="primary">LOC106114750</name>
</gene>
<reference evidence="2" key="1">
    <citation type="submission" date="2025-08" db="UniProtKB">
        <authorList>
            <consortium name="RefSeq"/>
        </authorList>
    </citation>
    <scope>IDENTIFICATION</scope>
</reference>
<dbReference type="Proteomes" id="UP000694872">
    <property type="component" value="Unplaced"/>
</dbReference>
<dbReference type="CDD" id="cd19941">
    <property type="entry name" value="TIL"/>
    <property type="match status" value="1"/>
</dbReference>
<evidence type="ECO:0000313" key="2">
    <source>
        <dbReference type="RefSeq" id="XP_013163523.1"/>
    </source>
</evidence>
<dbReference type="AlphaFoldDB" id="A0AAJ6Z220"/>
<sequence>MKNLNINKNKEKIPNKDISIDNNIVEFPNEYEKAAKQDGGYQSAVNSLTYFEQIQNKKEKFHVDNFEFAIKQVFENRTCDWFKSKQPYILIKKIIRKCNREHRRKGYGEDFLRTLTRTMNRFSKVSFEFTEDMVELVLERVFGKNVDLRDNIFDVDKLLRYLRNAMAHHDKHENRDSIIVLKPRHCLSVSVPGCFCRPGFVESSGQCVKPADCITESSNDIYLTRIIVH</sequence>
<organism evidence="2">
    <name type="scientific">Papilio xuthus</name>
    <name type="common">Asian swallowtail butterfly</name>
    <dbReference type="NCBI Taxonomy" id="66420"/>
    <lineage>
        <taxon>Eukaryota</taxon>
        <taxon>Metazoa</taxon>
        <taxon>Ecdysozoa</taxon>
        <taxon>Arthropoda</taxon>
        <taxon>Hexapoda</taxon>
        <taxon>Insecta</taxon>
        <taxon>Pterygota</taxon>
        <taxon>Neoptera</taxon>
        <taxon>Endopterygota</taxon>
        <taxon>Lepidoptera</taxon>
        <taxon>Glossata</taxon>
        <taxon>Ditrysia</taxon>
        <taxon>Papilionoidea</taxon>
        <taxon>Papilionidae</taxon>
        <taxon>Papilioninae</taxon>
        <taxon>Papilio</taxon>
    </lineage>
</organism>
<dbReference type="Pfam" id="PF01826">
    <property type="entry name" value="TIL"/>
    <property type="match status" value="1"/>
</dbReference>
<dbReference type="KEGG" id="pxu:106114750"/>
<name>A0AAJ6Z220_PAPXU</name>
<feature type="domain" description="TIL" evidence="1">
    <location>
        <begin position="183"/>
        <end position="213"/>
    </location>
</feature>
<proteinExistence type="predicted"/>
<dbReference type="GeneID" id="106114750"/>
<dbReference type="RefSeq" id="XP_013163523.1">
    <property type="nucleotide sequence ID" value="XM_013308069.1"/>
</dbReference>